<dbReference type="GO" id="GO:0010181">
    <property type="term" value="F:FMN binding"/>
    <property type="evidence" value="ECO:0007669"/>
    <property type="project" value="InterPro"/>
</dbReference>
<dbReference type="GO" id="GO:0006208">
    <property type="term" value="P:pyrimidine nucleobase catabolic process"/>
    <property type="evidence" value="ECO:0007669"/>
    <property type="project" value="TreeGrafter"/>
</dbReference>
<dbReference type="Gene3D" id="2.30.110.10">
    <property type="entry name" value="Electron Transport, Fmn-binding Protein, Chain A"/>
    <property type="match status" value="1"/>
</dbReference>
<sequence length="163" mass="17662">MSMQGVDPVVYREAMSRYAGHVQIVTTEHEGVRRGVTITAACSVSDSPPMVLACLNNSNPSNAVLFESGHFALNTLGAHHQELANAFAGFGKLSAEDRFALAEWQVMETGSPVLASAVVAFDCVVTDRKVTNTHTVLFGEVRAVHFGEREPSLIYLDRGFHTL</sequence>
<dbReference type="InterPro" id="IPR002563">
    <property type="entry name" value="Flavin_Rdtase-like_dom"/>
</dbReference>
<dbReference type="PANTHER" id="PTHR30466">
    <property type="entry name" value="FLAVIN REDUCTASE"/>
    <property type="match status" value="1"/>
</dbReference>
<dbReference type="Proteomes" id="UP000550895">
    <property type="component" value="Unassembled WGS sequence"/>
</dbReference>
<dbReference type="EC" id="1.16.8.1" evidence="3"/>
<dbReference type="EMBL" id="JACHGA010000007">
    <property type="protein sequence ID" value="MBB5277088.1"/>
    <property type="molecule type" value="Genomic_DNA"/>
</dbReference>
<evidence type="ECO:0000313" key="4">
    <source>
        <dbReference type="Proteomes" id="UP000550895"/>
    </source>
</evidence>
<evidence type="ECO:0000256" key="1">
    <source>
        <dbReference type="ARBA" id="ARBA00023002"/>
    </source>
</evidence>
<keyword evidence="4" id="KW-1185">Reference proteome</keyword>
<dbReference type="InterPro" id="IPR012349">
    <property type="entry name" value="Split_barrel_FMN-bd"/>
</dbReference>
<gene>
    <name evidence="3" type="ORF">HNR26_003166</name>
</gene>
<dbReference type="PANTHER" id="PTHR30466:SF1">
    <property type="entry name" value="FMN REDUCTASE (NADH) RUTF"/>
    <property type="match status" value="1"/>
</dbReference>
<accession>A0A7W8HTM1</accession>
<comment type="caution">
    <text evidence="3">The sequence shown here is derived from an EMBL/GenBank/DDBJ whole genome shotgun (WGS) entry which is preliminary data.</text>
</comment>
<dbReference type="GO" id="GO:0042602">
    <property type="term" value="F:riboflavin reductase (NADPH) activity"/>
    <property type="evidence" value="ECO:0007669"/>
    <property type="project" value="TreeGrafter"/>
</dbReference>
<dbReference type="SUPFAM" id="SSF50475">
    <property type="entry name" value="FMN-binding split barrel"/>
    <property type="match status" value="1"/>
</dbReference>
<evidence type="ECO:0000259" key="2">
    <source>
        <dbReference type="SMART" id="SM00903"/>
    </source>
</evidence>
<reference evidence="3 4" key="1">
    <citation type="submission" date="2020-08" db="EMBL/GenBank/DDBJ databases">
        <title>Genomic Encyclopedia of Type Strains, Phase IV (KMG-IV): sequencing the most valuable type-strain genomes for metagenomic binning, comparative biology and taxonomic classification.</title>
        <authorList>
            <person name="Goeker M."/>
        </authorList>
    </citation>
    <scope>NUCLEOTIDE SEQUENCE [LARGE SCALE GENOMIC DNA]</scope>
    <source>
        <strain evidence="3 4">DSM 26376</strain>
    </source>
</reference>
<dbReference type="InterPro" id="IPR050268">
    <property type="entry name" value="NADH-dep_flavin_reductase"/>
</dbReference>
<organism evidence="3 4">
    <name type="scientific">Rhizobium rosettiformans</name>
    <dbReference type="NCBI Taxonomy" id="1368430"/>
    <lineage>
        <taxon>Bacteria</taxon>
        <taxon>Pseudomonadati</taxon>
        <taxon>Pseudomonadota</taxon>
        <taxon>Alphaproteobacteria</taxon>
        <taxon>Hyphomicrobiales</taxon>
        <taxon>Rhizobiaceae</taxon>
        <taxon>Rhizobium/Agrobacterium group</taxon>
        <taxon>Rhizobium</taxon>
    </lineage>
</organism>
<protein>
    <submittedName>
        <fullName evidence="3">Cob(II)yrinic acid a,c-diamide reductase</fullName>
        <ecNumber evidence="3">1.16.8.1</ecNumber>
    </submittedName>
</protein>
<dbReference type="AlphaFoldDB" id="A0A7W8HTM1"/>
<evidence type="ECO:0000313" key="3">
    <source>
        <dbReference type="EMBL" id="MBB5277088.1"/>
    </source>
</evidence>
<name>A0A7W8HTM1_9HYPH</name>
<keyword evidence="1 3" id="KW-0560">Oxidoreductase</keyword>
<feature type="domain" description="Flavin reductase like" evidence="2">
    <location>
        <begin position="15"/>
        <end position="162"/>
    </location>
</feature>
<dbReference type="Pfam" id="PF01613">
    <property type="entry name" value="Flavin_Reduct"/>
    <property type="match status" value="1"/>
</dbReference>
<dbReference type="SMART" id="SM00903">
    <property type="entry name" value="Flavin_Reduct"/>
    <property type="match status" value="1"/>
</dbReference>
<proteinExistence type="predicted"/>